<name>A0A7K1YEZ2_9SPHI</name>
<dbReference type="Proteomes" id="UP000466586">
    <property type="component" value="Unassembled WGS sequence"/>
</dbReference>
<keyword evidence="1" id="KW-0472">Membrane</keyword>
<proteinExistence type="predicted"/>
<accession>A0A7K1YEZ2</accession>
<keyword evidence="1" id="KW-1133">Transmembrane helix</keyword>
<gene>
    <name evidence="2" type="ORF">GS399_19600</name>
</gene>
<dbReference type="AlphaFoldDB" id="A0A7K1YEZ2"/>
<protein>
    <submittedName>
        <fullName evidence="2">Uncharacterized protein</fullName>
    </submittedName>
</protein>
<dbReference type="RefSeq" id="WP_160846354.1">
    <property type="nucleotide sequence ID" value="NZ_WVHT01000014.1"/>
</dbReference>
<reference evidence="2 3" key="1">
    <citation type="submission" date="2019-11" db="EMBL/GenBank/DDBJ databases">
        <title>Pedobacter sp. HMF7647 Genome sequencing and assembly.</title>
        <authorList>
            <person name="Kang H."/>
            <person name="Kim H."/>
            <person name="Joh K."/>
        </authorList>
    </citation>
    <scope>NUCLEOTIDE SEQUENCE [LARGE SCALE GENOMIC DNA]</scope>
    <source>
        <strain evidence="2 3">HMF7647</strain>
    </source>
</reference>
<feature type="transmembrane region" description="Helical" evidence="1">
    <location>
        <begin position="95"/>
        <end position="112"/>
    </location>
</feature>
<dbReference type="EMBL" id="WVHT01000014">
    <property type="protein sequence ID" value="MXV53177.1"/>
    <property type="molecule type" value="Genomic_DNA"/>
</dbReference>
<comment type="caution">
    <text evidence="2">The sequence shown here is derived from an EMBL/GenBank/DDBJ whole genome shotgun (WGS) entry which is preliminary data.</text>
</comment>
<evidence type="ECO:0000256" key="1">
    <source>
        <dbReference type="SAM" id="Phobius"/>
    </source>
</evidence>
<organism evidence="2 3">
    <name type="scientific">Hufsiella arboris</name>
    <dbReference type="NCBI Taxonomy" id="2695275"/>
    <lineage>
        <taxon>Bacteria</taxon>
        <taxon>Pseudomonadati</taxon>
        <taxon>Bacteroidota</taxon>
        <taxon>Sphingobacteriia</taxon>
        <taxon>Sphingobacteriales</taxon>
        <taxon>Sphingobacteriaceae</taxon>
        <taxon>Hufsiella</taxon>
    </lineage>
</organism>
<evidence type="ECO:0000313" key="3">
    <source>
        <dbReference type="Proteomes" id="UP000466586"/>
    </source>
</evidence>
<evidence type="ECO:0000313" key="2">
    <source>
        <dbReference type="EMBL" id="MXV53177.1"/>
    </source>
</evidence>
<keyword evidence="1" id="KW-0812">Transmembrane</keyword>
<sequence>MKNKPISPKLHALIDYALVSGLLILPSLMRMNKKAKTIYAIEAAILLPYVALTRQPAAIKGLIPFRTHGKIDPFNVAQFALQTSLKPFRKNRKEMIFNIAFTALAGITVLLTDWKGNEYNKQLAKHF</sequence>
<keyword evidence="3" id="KW-1185">Reference proteome</keyword>
<feature type="transmembrane region" description="Helical" evidence="1">
    <location>
        <begin position="12"/>
        <end position="29"/>
    </location>
</feature>